<organism evidence="5 6">
    <name type="scientific">Companilactobacillus heilongjiangensis</name>
    <dbReference type="NCBI Taxonomy" id="1074467"/>
    <lineage>
        <taxon>Bacteria</taxon>
        <taxon>Bacillati</taxon>
        <taxon>Bacillota</taxon>
        <taxon>Bacilli</taxon>
        <taxon>Lactobacillales</taxon>
        <taxon>Lactobacillaceae</taxon>
        <taxon>Companilactobacillus</taxon>
    </lineage>
</organism>
<evidence type="ECO:0008006" key="7">
    <source>
        <dbReference type="Google" id="ProtNLM"/>
    </source>
</evidence>
<dbReference type="PANTHER" id="PTHR43630:SF1">
    <property type="entry name" value="POLY-BETA-1,6-N-ACETYL-D-GLUCOSAMINE SYNTHASE"/>
    <property type="match status" value="1"/>
</dbReference>
<keyword evidence="4" id="KW-0472">Membrane</keyword>
<keyword evidence="3" id="KW-0808">Transferase</keyword>
<dbReference type="AlphaFoldDB" id="A0A0K2LCI8"/>
<dbReference type="OrthoDB" id="9766299at2"/>
<dbReference type="Gene3D" id="3.90.550.10">
    <property type="entry name" value="Spore Coat Polysaccharide Biosynthesis Protein SpsA, Chain A"/>
    <property type="match status" value="1"/>
</dbReference>
<feature type="transmembrane region" description="Helical" evidence="4">
    <location>
        <begin position="308"/>
        <end position="330"/>
    </location>
</feature>
<proteinExistence type="inferred from homology"/>
<feature type="transmembrane region" description="Helical" evidence="4">
    <location>
        <begin position="342"/>
        <end position="366"/>
    </location>
</feature>
<feature type="transmembrane region" description="Helical" evidence="4">
    <location>
        <begin position="6"/>
        <end position="26"/>
    </location>
</feature>
<keyword evidence="2" id="KW-0328">Glycosyltransferase</keyword>
<keyword evidence="4" id="KW-1133">Transmembrane helix</keyword>
<dbReference type="GO" id="GO:0016757">
    <property type="term" value="F:glycosyltransferase activity"/>
    <property type="evidence" value="ECO:0007669"/>
    <property type="project" value="UniProtKB-KW"/>
</dbReference>
<evidence type="ECO:0000313" key="6">
    <source>
        <dbReference type="Proteomes" id="UP000061546"/>
    </source>
</evidence>
<evidence type="ECO:0000313" key="5">
    <source>
        <dbReference type="EMBL" id="ALB29017.1"/>
    </source>
</evidence>
<accession>A0A0K2LCI8</accession>
<name>A0A0K2LCI8_9LACO</name>
<dbReference type="Pfam" id="PF13641">
    <property type="entry name" value="Glyco_tranf_2_3"/>
    <property type="match status" value="1"/>
</dbReference>
<evidence type="ECO:0000256" key="1">
    <source>
        <dbReference type="ARBA" id="ARBA00006739"/>
    </source>
</evidence>
<dbReference type="SUPFAM" id="SSF53448">
    <property type="entry name" value="Nucleotide-diphospho-sugar transferases"/>
    <property type="match status" value="1"/>
</dbReference>
<keyword evidence="6" id="KW-1185">Reference proteome</keyword>
<feature type="transmembrane region" description="Helical" evidence="4">
    <location>
        <begin position="394"/>
        <end position="417"/>
    </location>
</feature>
<protein>
    <recommendedName>
        <fullName evidence="7">Glycosyltransferase</fullName>
    </recommendedName>
</protein>
<sequence length="432" mass="50031">MINMVIYLIAVTVFMIQCFIMFFVYLTEKKPRKHATPVASKSTVPMDEFFYFILIPCLNEGKVIQNTLQNVLKLPGQKHIFVIDDDSIDDTLIKVNNVDGPISTIRRKLPKARTGKGDSLNTAMPMIQIYIRRHHLDPSRCIVGVIDADGVLSNNSIEKLNEAFHNPQTAAAQLRVKMKAPKRILQIFQDIEFFTINHLTQMFRSYLGAVALCGNGQFFRYSTITKKLGTAPWGNALLEDYELTLRMELNGIKIRYIGNAYVDQEALLSVKKLVVQRARWAQGGFNCWKYFKKIFTSRKMSPTQKFDSYFFFFQPILNLLADFSIIYLTVKFIILHLQNPEFLSVVFIALAILGLFFGTMFTLIYLRQLKLHKRIGQIMKSDDMFNFRIRIQKMFLAVGLISYIYVILFFSLLLSIYHELIGQQTWNKTNRI</sequence>
<dbReference type="STRING" id="1074467.JP39_06385"/>
<reference evidence="5 6" key="1">
    <citation type="submission" date="2015-08" db="EMBL/GenBank/DDBJ databases">
        <title>Genomic sequence of Lactobacillus heilongjiangensis DSM 28069, isolated from Chinese traditional pickle.</title>
        <authorList>
            <person name="Jiang X."/>
            <person name="Zheng B."/>
            <person name="Cheng H."/>
        </authorList>
    </citation>
    <scope>NUCLEOTIDE SEQUENCE [LARGE SCALE GENOMIC DNA]</scope>
    <source>
        <strain evidence="5 6">DSM 28069</strain>
    </source>
</reference>
<evidence type="ECO:0000256" key="2">
    <source>
        <dbReference type="ARBA" id="ARBA00022676"/>
    </source>
</evidence>
<comment type="similarity">
    <text evidence="1">Belongs to the glycosyltransferase 2 family.</text>
</comment>
<dbReference type="Proteomes" id="UP000061546">
    <property type="component" value="Chromosome"/>
</dbReference>
<dbReference type="KEGG" id="lhi:JP39_06385"/>
<dbReference type="PANTHER" id="PTHR43630">
    <property type="entry name" value="POLY-BETA-1,6-N-ACETYL-D-GLUCOSAMINE SYNTHASE"/>
    <property type="match status" value="1"/>
</dbReference>
<evidence type="ECO:0000256" key="3">
    <source>
        <dbReference type="ARBA" id="ARBA00022679"/>
    </source>
</evidence>
<keyword evidence="4" id="KW-0812">Transmembrane</keyword>
<evidence type="ECO:0000256" key="4">
    <source>
        <dbReference type="SAM" id="Phobius"/>
    </source>
</evidence>
<dbReference type="InterPro" id="IPR029044">
    <property type="entry name" value="Nucleotide-diphossugar_trans"/>
</dbReference>
<dbReference type="EMBL" id="CP012559">
    <property type="protein sequence ID" value="ALB29017.1"/>
    <property type="molecule type" value="Genomic_DNA"/>
</dbReference>
<gene>
    <name evidence="5" type="ORF">JP39_06385</name>
</gene>